<dbReference type="PANTHER" id="PTHR43884">
    <property type="entry name" value="ACYL-COA DEHYDROGENASE"/>
    <property type="match status" value="1"/>
</dbReference>
<accession>A0A2K3UTL1</accession>
<evidence type="ECO:0000256" key="3">
    <source>
        <dbReference type="SAM" id="MobiDB-lite"/>
    </source>
</evidence>
<dbReference type="SUPFAM" id="SSF47203">
    <property type="entry name" value="Acyl-CoA dehydrogenase C-terminal domain-like"/>
    <property type="match status" value="1"/>
</dbReference>
<dbReference type="PANTHER" id="PTHR43884:SF25">
    <property type="entry name" value="ACYL-COA DEHYDROGENASE YDBM-RELATED"/>
    <property type="match status" value="1"/>
</dbReference>
<dbReference type="GO" id="GO:0050660">
    <property type="term" value="F:flavin adenine dinucleotide binding"/>
    <property type="evidence" value="ECO:0007669"/>
    <property type="project" value="InterPro"/>
</dbReference>
<evidence type="ECO:0000259" key="5">
    <source>
        <dbReference type="Pfam" id="PF02771"/>
    </source>
</evidence>
<dbReference type="RefSeq" id="WP_103313845.1">
    <property type="nucleotide sequence ID" value="NZ_PPPD01000002.1"/>
</dbReference>
<dbReference type="AlphaFoldDB" id="A0A2K3UTL1"/>
<dbReference type="OrthoDB" id="9785203at2"/>
<dbReference type="InterPro" id="IPR013107">
    <property type="entry name" value="Acyl-CoA_DH_C"/>
</dbReference>
<dbReference type="InterPro" id="IPR036250">
    <property type="entry name" value="AcylCo_DH-like_C"/>
</dbReference>
<dbReference type="GO" id="GO:0003995">
    <property type="term" value="F:acyl-CoA dehydrogenase activity"/>
    <property type="evidence" value="ECO:0007669"/>
    <property type="project" value="TreeGrafter"/>
</dbReference>
<feature type="region of interest" description="Disordered" evidence="3">
    <location>
        <begin position="357"/>
        <end position="385"/>
    </location>
</feature>
<evidence type="ECO:0000256" key="2">
    <source>
        <dbReference type="ARBA" id="ARBA00023002"/>
    </source>
</evidence>
<dbReference type="SUPFAM" id="SSF56645">
    <property type="entry name" value="Acyl-CoA dehydrogenase NM domain-like"/>
    <property type="match status" value="1"/>
</dbReference>
<evidence type="ECO:0000256" key="1">
    <source>
        <dbReference type="ARBA" id="ARBA00022630"/>
    </source>
</evidence>
<dbReference type="Pfam" id="PF02771">
    <property type="entry name" value="Acyl-CoA_dh_N"/>
    <property type="match status" value="1"/>
</dbReference>
<comment type="caution">
    <text evidence="7">The sequence shown here is derived from an EMBL/GenBank/DDBJ whole genome shotgun (WGS) entry which is preliminary data.</text>
</comment>
<evidence type="ECO:0000259" key="6">
    <source>
        <dbReference type="Pfam" id="PF08028"/>
    </source>
</evidence>
<feature type="domain" description="Acyl-CoA dehydrogenase C-terminal" evidence="6">
    <location>
        <begin position="241"/>
        <end position="361"/>
    </location>
</feature>
<dbReference type="InterPro" id="IPR037069">
    <property type="entry name" value="AcylCoA_DH/ox_N_sf"/>
</dbReference>
<gene>
    <name evidence="7" type="ORF">CVO96_18150</name>
</gene>
<keyword evidence="2" id="KW-0560">Oxidoreductase</keyword>
<dbReference type="InterPro" id="IPR013786">
    <property type="entry name" value="AcylCoA_DH/ox_N"/>
</dbReference>
<organism evidence="7 8">
    <name type="scientific">Deinococcus koreensis</name>
    <dbReference type="NCBI Taxonomy" id="2054903"/>
    <lineage>
        <taxon>Bacteria</taxon>
        <taxon>Thermotogati</taxon>
        <taxon>Deinococcota</taxon>
        <taxon>Deinococci</taxon>
        <taxon>Deinococcales</taxon>
        <taxon>Deinococcaceae</taxon>
        <taxon>Deinococcus</taxon>
    </lineage>
</organism>
<dbReference type="InterPro" id="IPR009100">
    <property type="entry name" value="AcylCoA_DH/oxidase_NM_dom_sf"/>
</dbReference>
<dbReference type="InterPro" id="IPR046373">
    <property type="entry name" value="Acyl-CoA_Oxase/DH_mid-dom_sf"/>
</dbReference>
<feature type="domain" description="Acyl-CoA dehydrogenase/oxidase N-terminal" evidence="5">
    <location>
        <begin position="16"/>
        <end position="96"/>
    </location>
</feature>
<evidence type="ECO:0000259" key="4">
    <source>
        <dbReference type="Pfam" id="PF02770"/>
    </source>
</evidence>
<evidence type="ECO:0000313" key="8">
    <source>
        <dbReference type="Proteomes" id="UP000236379"/>
    </source>
</evidence>
<name>A0A2K3UTL1_9DEIO</name>
<dbReference type="Gene3D" id="1.20.140.10">
    <property type="entry name" value="Butyryl-CoA Dehydrogenase, subunit A, domain 3"/>
    <property type="match status" value="1"/>
</dbReference>
<reference evidence="7 8" key="1">
    <citation type="submission" date="2018-01" db="EMBL/GenBank/DDBJ databases">
        <title>Deinococcus koreensis sp. nov., a radiation-resistant bacterium isolated from river water.</title>
        <authorList>
            <person name="Choi A."/>
        </authorList>
    </citation>
    <scope>NUCLEOTIDE SEQUENCE [LARGE SCALE GENOMIC DNA]</scope>
    <source>
        <strain evidence="7 8">SJW1-2</strain>
    </source>
</reference>
<dbReference type="Gene3D" id="2.40.110.10">
    <property type="entry name" value="Butyryl-CoA Dehydrogenase, subunit A, domain 2"/>
    <property type="match status" value="1"/>
</dbReference>
<keyword evidence="8" id="KW-1185">Reference proteome</keyword>
<dbReference type="EMBL" id="PPPD01000002">
    <property type="protein sequence ID" value="PNY79861.1"/>
    <property type="molecule type" value="Genomic_DNA"/>
</dbReference>
<dbReference type="PIRSF" id="PIRSF016578">
    <property type="entry name" value="HsaA"/>
    <property type="match status" value="1"/>
</dbReference>
<dbReference type="Pfam" id="PF02770">
    <property type="entry name" value="Acyl-CoA_dh_M"/>
    <property type="match status" value="1"/>
</dbReference>
<keyword evidence="1" id="KW-0285">Flavoprotein</keyword>
<proteinExistence type="predicted"/>
<evidence type="ECO:0000313" key="7">
    <source>
        <dbReference type="EMBL" id="PNY79861.1"/>
    </source>
</evidence>
<feature type="domain" description="Acyl-CoA oxidase/dehydrogenase middle" evidence="4">
    <location>
        <begin position="127"/>
        <end position="217"/>
    </location>
</feature>
<dbReference type="InterPro" id="IPR006091">
    <property type="entry name" value="Acyl-CoA_Oxase/DH_mid-dom"/>
</dbReference>
<dbReference type="Proteomes" id="UP000236379">
    <property type="component" value="Unassembled WGS sequence"/>
</dbReference>
<protein>
    <submittedName>
        <fullName evidence="7">Acyl-CoA dehydrogenase</fullName>
    </submittedName>
</protein>
<sequence>MTATLPAPAPFTPEQAEVVAHAAQAIGEHVDACEAAQDVTPAAARALRESGYTRLTLPTAYGGLGATLSTFARAQLELGRRGASLALVLAMHGHVTGAAFQGRTLPEPLLEGLAGAGRRGELLNALASEPELGSPSRGGRPRTAATWQDGQWWITGRKTWSTGARALSWGLVSAATPDGQTGRFWIDLQGAGVRVEPTWQGALALRGSGSHDLIFEQAPGALYAPPGPAHPASGAWFQAAVAATYLGVGEAARDALIAYARNRVPTALGEPIATLGRVQESVGRIGAELLAARSLLLHAAAAWDGAPGEDALPLLGAAKVVATNAAVSATDQAVRTAGGGALTGALPLERLLRDARAGLTHPPGDEPALTSYGRSLLSGAAGPPV</sequence>
<dbReference type="Gene3D" id="1.10.540.10">
    <property type="entry name" value="Acyl-CoA dehydrogenase/oxidase, N-terminal domain"/>
    <property type="match status" value="1"/>
</dbReference>
<dbReference type="Pfam" id="PF08028">
    <property type="entry name" value="Acyl-CoA_dh_2"/>
    <property type="match status" value="1"/>
</dbReference>